<evidence type="ECO:0000259" key="1">
    <source>
        <dbReference type="Pfam" id="PF06568"/>
    </source>
</evidence>
<sequence length="70" mass="8062">MAFVQNTTTDFGITARLRAFVAQASANWAMNREYKRTYAQLSRLTNRELADIGVRRCDIADIARKHVHHL</sequence>
<dbReference type="RefSeq" id="WP_295451087.1">
    <property type="nucleotide sequence ID" value="NZ_BAABWU010000022.1"/>
</dbReference>
<dbReference type="Proteomes" id="UP001441944">
    <property type="component" value="Unassembled WGS sequence"/>
</dbReference>
<evidence type="ECO:0000313" key="3">
    <source>
        <dbReference type="Proteomes" id="UP001441944"/>
    </source>
</evidence>
<reference evidence="2 3" key="1">
    <citation type="submission" date="2024-04" db="EMBL/GenBank/DDBJ databases">
        <title>Draft genome sequence of Pseudophaeobacter arcticus NBRC 116598.</title>
        <authorList>
            <person name="Miyakawa T."/>
            <person name="Kusuya Y."/>
            <person name="Miura T."/>
        </authorList>
    </citation>
    <scope>NUCLEOTIDE SEQUENCE [LARGE SCALE GENOMIC DNA]</scope>
    <source>
        <strain evidence="2 3">SU-CL00105</strain>
    </source>
</reference>
<organism evidence="2 3">
    <name type="scientific">Pseudophaeobacter arcticus</name>
    <dbReference type="NCBI Taxonomy" id="385492"/>
    <lineage>
        <taxon>Bacteria</taxon>
        <taxon>Pseudomonadati</taxon>
        <taxon>Pseudomonadota</taxon>
        <taxon>Alphaproteobacteria</taxon>
        <taxon>Rhodobacterales</taxon>
        <taxon>Paracoccaceae</taxon>
        <taxon>Pseudophaeobacter</taxon>
    </lineage>
</organism>
<comment type="caution">
    <text evidence="2">The sequence shown here is derived from an EMBL/GenBank/DDBJ whole genome shotgun (WGS) entry which is preliminary data.</text>
</comment>
<evidence type="ECO:0000313" key="2">
    <source>
        <dbReference type="EMBL" id="GAA6198465.1"/>
    </source>
</evidence>
<name>A0ABQ0ARH4_9RHOB</name>
<protein>
    <recommendedName>
        <fullName evidence="1">YjiS-like domain-containing protein</fullName>
    </recommendedName>
</protein>
<dbReference type="InterPro" id="IPR009506">
    <property type="entry name" value="YjiS-like"/>
</dbReference>
<gene>
    <name evidence="2" type="ORF">NBRC116598_39100</name>
</gene>
<accession>A0ABQ0ARH4</accession>
<dbReference type="Pfam" id="PF06568">
    <property type="entry name" value="YjiS-like"/>
    <property type="match status" value="1"/>
</dbReference>
<proteinExistence type="predicted"/>
<keyword evidence="3" id="KW-1185">Reference proteome</keyword>
<dbReference type="EMBL" id="BAABWU010000022">
    <property type="protein sequence ID" value="GAA6198465.1"/>
    <property type="molecule type" value="Genomic_DNA"/>
</dbReference>
<feature type="domain" description="YjiS-like" evidence="1">
    <location>
        <begin position="28"/>
        <end position="59"/>
    </location>
</feature>